<dbReference type="AlphaFoldDB" id="A0A521FM23"/>
<dbReference type="RefSeq" id="WP_142456319.1">
    <property type="nucleotide sequence ID" value="NZ_FXTP01000023.1"/>
</dbReference>
<protein>
    <recommendedName>
        <fullName evidence="3">Methyltransferase domain-containing protein</fullName>
    </recommendedName>
</protein>
<reference evidence="1 2" key="1">
    <citation type="submission" date="2017-05" db="EMBL/GenBank/DDBJ databases">
        <authorList>
            <person name="Varghese N."/>
            <person name="Submissions S."/>
        </authorList>
    </citation>
    <scope>NUCLEOTIDE SEQUENCE [LARGE SCALE GENOMIC DNA]</scope>
    <source>
        <strain evidence="1 2">DSM 21985</strain>
    </source>
</reference>
<keyword evidence="2" id="KW-1185">Reference proteome</keyword>
<dbReference type="EMBL" id="FXTP01000023">
    <property type="protein sequence ID" value="SMO97176.1"/>
    <property type="molecule type" value="Genomic_DNA"/>
</dbReference>
<organism evidence="1 2">
    <name type="scientific">Gracilimonas mengyeensis</name>
    <dbReference type="NCBI Taxonomy" id="1302730"/>
    <lineage>
        <taxon>Bacteria</taxon>
        <taxon>Pseudomonadati</taxon>
        <taxon>Balneolota</taxon>
        <taxon>Balneolia</taxon>
        <taxon>Balneolales</taxon>
        <taxon>Balneolaceae</taxon>
        <taxon>Gracilimonas</taxon>
    </lineage>
</organism>
<gene>
    <name evidence="1" type="ORF">SAMN06265219_12321</name>
</gene>
<dbReference type="SUPFAM" id="SSF53335">
    <property type="entry name" value="S-adenosyl-L-methionine-dependent methyltransferases"/>
    <property type="match status" value="1"/>
</dbReference>
<dbReference type="Pfam" id="PF13578">
    <property type="entry name" value="Methyltransf_24"/>
    <property type="match status" value="1"/>
</dbReference>
<proteinExistence type="predicted"/>
<dbReference type="Proteomes" id="UP000317557">
    <property type="component" value="Unassembled WGS sequence"/>
</dbReference>
<dbReference type="Gene3D" id="3.40.50.150">
    <property type="entry name" value="Vaccinia Virus protein VP39"/>
    <property type="match status" value="1"/>
</dbReference>
<evidence type="ECO:0008006" key="3">
    <source>
        <dbReference type="Google" id="ProtNLM"/>
    </source>
</evidence>
<accession>A0A521FM23</accession>
<evidence type="ECO:0000313" key="1">
    <source>
        <dbReference type="EMBL" id="SMO97176.1"/>
    </source>
</evidence>
<dbReference type="OrthoDB" id="581658at2"/>
<sequence length="231" mass="26738">MVDLTFHLSNPPVIHGNGTQTVHHINEETILTLNNLLKEGAKTVETGIGFSTLVFNLNRCNHICIAPVANEITLLKDYFKTHNIDYEGTTFINEGSEFALPKIVEKKVDVALIDGRHSFPTPFVDYYYLSLMLEKNGWLIVDDINLWTGKVMYDFLKNDPHWKLRKNIQNRTAFFTKEKEVDQKEWWAEQPYLVKKSKYTILKSRLGQLKYLLKKGNFNKLVTKVTGFIKA</sequence>
<evidence type="ECO:0000313" key="2">
    <source>
        <dbReference type="Proteomes" id="UP000317557"/>
    </source>
</evidence>
<dbReference type="InterPro" id="IPR029063">
    <property type="entry name" value="SAM-dependent_MTases_sf"/>
</dbReference>
<name>A0A521FM23_9BACT</name>